<name>A0A1X7AF81_9GAMM</name>
<sequence>MDLRSGHPDNRFAELDIWCTEALQTVLGRDQHSGLKSVSGDASFRRYFRTEVANDASYIVVDAPPASENCKAFVAIANSWRQQGVRTPAVHSVDLERGYMLLEDFGDTLLYSGLQQPALGDHNIAVQAVEQGEIRAHVQNLYTTAIDALLALQSTQVPEEYPLPAYDAERLNMEMGLFPEWCLRQLLGMELAEDEQNLLQNLFQRFTQSALEQPIVPIHRDYHSRNIMMLPDGLGLIDFQDALMGPVTYDPVSLLRDCYIDWPQARVYEWLNHFAARSPHLQSVPKEQLYQWFDWMGAQRHIKVLGIFVRLWLRDGKTGYLKDLPRVYAYVRWVCNRYSELDDMRCWLDSEVLPRLQQQNWWQDYQLKD</sequence>
<dbReference type="RefSeq" id="WP_087106588.1">
    <property type="nucleotide sequence ID" value="NZ_CBCSCN010000004.1"/>
</dbReference>
<evidence type="ECO:0000256" key="1">
    <source>
        <dbReference type="ARBA" id="ARBA00022741"/>
    </source>
</evidence>
<dbReference type="Gene3D" id="3.30.200.20">
    <property type="entry name" value="Phosphorylase Kinase, domain 1"/>
    <property type="match status" value="1"/>
</dbReference>
<dbReference type="InterPro" id="IPR011009">
    <property type="entry name" value="Kinase-like_dom_sf"/>
</dbReference>
<keyword evidence="2" id="KW-0067">ATP-binding</keyword>
<evidence type="ECO:0000256" key="2">
    <source>
        <dbReference type="ARBA" id="ARBA00022840"/>
    </source>
</evidence>
<keyword evidence="4" id="KW-0808">Transferase</keyword>
<dbReference type="EMBL" id="FWPT01000001">
    <property type="protein sequence ID" value="SMA35425.1"/>
    <property type="molecule type" value="Genomic_DNA"/>
</dbReference>
<accession>A0A1X7AF81</accession>
<dbReference type="SUPFAM" id="SSF56112">
    <property type="entry name" value="Protein kinase-like (PK-like)"/>
    <property type="match status" value="1"/>
</dbReference>
<evidence type="ECO:0000259" key="3">
    <source>
        <dbReference type="Pfam" id="PF01636"/>
    </source>
</evidence>
<proteinExistence type="predicted"/>
<dbReference type="InterPro" id="IPR002575">
    <property type="entry name" value="Aminoglycoside_PTrfase"/>
</dbReference>
<dbReference type="GO" id="GO:0016740">
    <property type="term" value="F:transferase activity"/>
    <property type="evidence" value="ECO:0007669"/>
    <property type="project" value="UniProtKB-KW"/>
</dbReference>
<evidence type="ECO:0000313" key="5">
    <source>
        <dbReference type="Proteomes" id="UP000196573"/>
    </source>
</evidence>
<dbReference type="Proteomes" id="UP000196573">
    <property type="component" value="Unassembled WGS sequence"/>
</dbReference>
<dbReference type="OrthoDB" id="9809275at2"/>
<organism evidence="4 5">
    <name type="scientific">Parendozoicomonas haliclonae</name>
    <dbReference type="NCBI Taxonomy" id="1960125"/>
    <lineage>
        <taxon>Bacteria</taxon>
        <taxon>Pseudomonadati</taxon>
        <taxon>Pseudomonadota</taxon>
        <taxon>Gammaproteobacteria</taxon>
        <taxon>Oceanospirillales</taxon>
        <taxon>Endozoicomonadaceae</taxon>
        <taxon>Parendozoicomonas</taxon>
    </lineage>
</organism>
<dbReference type="Pfam" id="PF01636">
    <property type="entry name" value="APH"/>
    <property type="match status" value="1"/>
</dbReference>
<evidence type="ECO:0000313" key="4">
    <source>
        <dbReference type="EMBL" id="SMA35425.1"/>
    </source>
</evidence>
<dbReference type="Gene3D" id="3.90.1200.10">
    <property type="match status" value="1"/>
</dbReference>
<dbReference type="GO" id="GO:0005524">
    <property type="term" value="F:ATP binding"/>
    <property type="evidence" value="ECO:0007669"/>
    <property type="project" value="UniProtKB-KW"/>
</dbReference>
<feature type="domain" description="Aminoglycoside phosphotransferase" evidence="3">
    <location>
        <begin position="35"/>
        <end position="269"/>
    </location>
</feature>
<reference evidence="4 5" key="1">
    <citation type="submission" date="2017-03" db="EMBL/GenBank/DDBJ databases">
        <authorList>
            <person name="Afonso C.L."/>
            <person name="Miller P.J."/>
            <person name="Scott M.A."/>
            <person name="Spackman E."/>
            <person name="Goraichik I."/>
            <person name="Dimitrov K.M."/>
            <person name="Suarez D.L."/>
            <person name="Swayne D.E."/>
        </authorList>
    </citation>
    <scope>NUCLEOTIDE SEQUENCE [LARGE SCALE GENOMIC DNA]</scope>
    <source>
        <strain evidence="4">SB41UT1</strain>
    </source>
</reference>
<dbReference type="AlphaFoldDB" id="A0A1X7AF81"/>
<keyword evidence="1" id="KW-0547">Nucleotide-binding</keyword>
<protein>
    <submittedName>
        <fullName evidence="4">Phosphotransferase enzyme family protein</fullName>
    </submittedName>
</protein>
<dbReference type="PANTHER" id="PTHR33540">
    <property type="entry name" value="TRNA THREONYLCARBAMOYLADENOSINE BIOSYNTHESIS PROTEIN TSAE"/>
    <property type="match status" value="1"/>
</dbReference>
<dbReference type="PANTHER" id="PTHR33540:SF1">
    <property type="entry name" value="N-ACETYLMURAMATE_N-ACETYLGLUCOSAMINE KINASE"/>
    <property type="match status" value="1"/>
</dbReference>
<keyword evidence="5" id="KW-1185">Reference proteome</keyword>
<gene>
    <name evidence="4" type="ORF">EHSB41UT_00527</name>
</gene>